<dbReference type="Gene3D" id="2.120.10.80">
    <property type="entry name" value="Kelch-type beta propeller"/>
    <property type="match status" value="1"/>
</dbReference>
<sequence length="786" mass="78525">MNPIRQTRSSLAWLSLTAALLALAAGCGAPPQPEEDSTGSAQLFGTLAQAVSSTDVTSVLVTVSAPDMQARTANLVKTNNQWSGTLGKLPAGTDRTFTAEAFNSGGSKLYAGAATGITLLASQTTAVSITLQEVSPAAPFENAAPVITSLSAAPSTVEPAGTVVLNASASDANAGDTLTYAWSAPSGSFAQPSSLSTTWTAPLSAATVPLTLTVTDSKGVNARVTFNVNVTSGKGDAVVNTSLNTWPQVSNISASATALEVNESTTVSTTASDNDGDTLAYSWTASCAGTWTNAHSPTAQFTATALPGSSVCNNCNLTVTVTDSRGGQPTGGQTTGTLSICVGPRRTALFPPDISETFQSAASTSAGGTVTFRVKAVDPQGSAMSFSWASSTGTPGTPTTRADSSEVVWTAPSCSQTGVTVTATVTNAHGLAASQAFSVSGLTACTINEWTAAGSMATARLLKHGATLLSSGKVLITGGYADGNGHIPFASAEVYDPASGTWSAAASMAAPRGEHTATLLPNGKVLVAGGFIWPNSIDAAEVYDPASGTWNAAASMAAPRSVHTATLLPNGKVLVSGGWTRSAVASAEVYDPASGTWSATASMVSARYGHTTTLLPNGKVLVSGGTVSGNGNSSIAAAEVYDPASGTWSATASLASARHSHTATLLPNGKVLVSGGYTGSSRLASAEVYDPASGTWSAAASMASARHGHTATLLPNGKVLVSGTGYGPTPTLSAEVYDPASGTWSVAASMITTRDGPTATSLPNGQVLVTGGGNGGPLASAELYTP</sequence>
<evidence type="ECO:0000313" key="5">
    <source>
        <dbReference type="EMBL" id="MDC0711868.1"/>
    </source>
</evidence>
<comment type="caution">
    <text evidence="5">The sequence shown here is derived from an EMBL/GenBank/DDBJ whole genome shotgun (WGS) entry which is preliminary data.</text>
</comment>
<evidence type="ECO:0000256" key="2">
    <source>
        <dbReference type="ARBA" id="ARBA00022737"/>
    </source>
</evidence>
<feature type="chain" id="PRO_5047255640" evidence="3">
    <location>
        <begin position="25"/>
        <end position="786"/>
    </location>
</feature>
<dbReference type="Pfam" id="PF01344">
    <property type="entry name" value="Kelch_1"/>
    <property type="match status" value="2"/>
</dbReference>
<dbReference type="Pfam" id="PF24681">
    <property type="entry name" value="Kelch_KLHDC2_KLHL20_DRC7"/>
    <property type="match status" value="1"/>
</dbReference>
<reference evidence="5 6" key="1">
    <citation type="submission" date="2022-11" db="EMBL/GenBank/DDBJ databases">
        <title>Minimal conservation of predation-associated metabolite biosynthetic gene clusters underscores biosynthetic potential of Myxococcota including descriptions for ten novel species: Archangium lansinium sp. nov., Myxococcus landrumus sp. nov., Nannocystis bai.</title>
        <authorList>
            <person name="Ahearne A."/>
            <person name="Stevens C."/>
            <person name="Dowd S."/>
        </authorList>
    </citation>
    <scope>NUCLEOTIDE SEQUENCE [LARGE SCALE GENOMIC DNA]</scope>
    <source>
        <strain evidence="5 6">NCWAL01</strain>
    </source>
</reference>
<dbReference type="EMBL" id="JAQNDM010000002">
    <property type="protein sequence ID" value="MDC0711868.1"/>
    <property type="molecule type" value="Genomic_DNA"/>
</dbReference>
<accession>A0ABT5DFG6</accession>
<dbReference type="InterPro" id="IPR011043">
    <property type="entry name" value="Gal_Oxase/kelch_b-propeller"/>
</dbReference>
<dbReference type="Gene3D" id="2.130.10.80">
    <property type="entry name" value="Galactose oxidase/kelch, beta-propeller"/>
    <property type="match status" value="3"/>
</dbReference>
<dbReference type="Gene3D" id="2.60.40.10">
    <property type="entry name" value="Immunoglobulins"/>
    <property type="match status" value="2"/>
</dbReference>
<protein>
    <submittedName>
        <fullName evidence="5">Kelch repeat-containing protein</fullName>
    </submittedName>
</protein>
<keyword evidence="3" id="KW-0732">Signal</keyword>
<evidence type="ECO:0000313" key="6">
    <source>
        <dbReference type="Proteomes" id="UP001221838"/>
    </source>
</evidence>
<dbReference type="InterPro" id="IPR013783">
    <property type="entry name" value="Ig-like_fold"/>
</dbReference>
<dbReference type="Pfam" id="PF18911">
    <property type="entry name" value="PKD_4"/>
    <property type="match status" value="1"/>
</dbReference>
<dbReference type="InterPro" id="IPR000601">
    <property type="entry name" value="PKD_dom"/>
</dbReference>
<keyword evidence="2" id="KW-0677">Repeat</keyword>
<dbReference type="InterPro" id="IPR006652">
    <property type="entry name" value="Kelch_1"/>
</dbReference>
<keyword evidence="1" id="KW-0880">Kelch repeat</keyword>
<feature type="signal peptide" evidence="3">
    <location>
        <begin position="1"/>
        <end position="24"/>
    </location>
</feature>
<gene>
    <name evidence="5" type="ORF">POL68_25595</name>
</gene>
<evidence type="ECO:0000256" key="1">
    <source>
        <dbReference type="ARBA" id="ARBA00022441"/>
    </source>
</evidence>
<dbReference type="SMART" id="SM00612">
    <property type="entry name" value="Kelch"/>
    <property type="match status" value="6"/>
</dbReference>
<name>A0ABT5DFG6_9BACT</name>
<dbReference type="InterPro" id="IPR037293">
    <property type="entry name" value="Gal_Oxidase_central_sf"/>
</dbReference>
<dbReference type="PROSITE" id="PS51257">
    <property type="entry name" value="PROKAR_LIPOPROTEIN"/>
    <property type="match status" value="1"/>
</dbReference>
<organism evidence="5 6">
    <name type="scientific">Stigmatella ashevillensis</name>
    <dbReference type="NCBI Taxonomy" id="2995309"/>
    <lineage>
        <taxon>Bacteria</taxon>
        <taxon>Pseudomonadati</taxon>
        <taxon>Myxococcota</taxon>
        <taxon>Myxococcia</taxon>
        <taxon>Myxococcales</taxon>
        <taxon>Cystobacterineae</taxon>
        <taxon>Archangiaceae</taxon>
        <taxon>Stigmatella</taxon>
    </lineage>
</organism>
<dbReference type="PANTHER" id="PTHR46344:SF27">
    <property type="entry name" value="KELCH REPEAT SUPERFAMILY PROTEIN"/>
    <property type="match status" value="1"/>
</dbReference>
<proteinExistence type="predicted"/>
<dbReference type="SUPFAM" id="SSF50965">
    <property type="entry name" value="Galactose oxidase, central domain"/>
    <property type="match status" value="2"/>
</dbReference>
<evidence type="ECO:0000259" key="4">
    <source>
        <dbReference type="Pfam" id="PF18911"/>
    </source>
</evidence>
<dbReference type="Proteomes" id="UP001221838">
    <property type="component" value="Unassembled WGS sequence"/>
</dbReference>
<dbReference type="InterPro" id="IPR015915">
    <property type="entry name" value="Kelch-typ_b-propeller"/>
</dbReference>
<dbReference type="PANTHER" id="PTHR46344">
    <property type="entry name" value="OS02G0202900 PROTEIN"/>
    <property type="match status" value="1"/>
</dbReference>
<evidence type="ECO:0000256" key="3">
    <source>
        <dbReference type="SAM" id="SignalP"/>
    </source>
</evidence>
<keyword evidence="6" id="KW-1185">Reference proteome</keyword>
<dbReference type="RefSeq" id="WP_272141869.1">
    <property type="nucleotide sequence ID" value="NZ_JAQNDM010000002.1"/>
</dbReference>
<feature type="domain" description="PKD" evidence="4">
    <location>
        <begin position="142"/>
        <end position="230"/>
    </location>
</feature>